<evidence type="ECO:0000313" key="4">
    <source>
        <dbReference type="Proteomes" id="UP000249915"/>
    </source>
</evidence>
<feature type="compositionally biased region" description="Low complexity" evidence="1">
    <location>
        <begin position="123"/>
        <end position="135"/>
    </location>
</feature>
<dbReference type="Proteomes" id="UP000249915">
    <property type="component" value="Unassembled WGS sequence"/>
</dbReference>
<dbReference type="AlphaFoldDB" id="A0A2V4AZN6"/>
<evidence type="ECO:0000256" key="1">
    <source>
        <dbReference type="SAM" id="MobiDB-lite"/>
    </source>
</evidence>
<dbReference type="InterPro" id="IPR049082">
    <property type="entry name" value="T7SS_signal"/>
</dbReference>
<evidence type="ECO:0000259" key="2">
    <source>
        <dbReference type="Pfam" id="PF21725"/>
    </source>
</evidence>
<evidence type="ECO:0000313" key="3">
    <source>
        <dbReference type="EMBL" id="PXY27394.1"/>
    </source>
</evidence>
<feature type="domain" description="Putative T7SS secretion signal" evidence="2">
    <location>
        <begin position="3"/>
        <end position="188"/>
    </location>
</feature>
<dbReference type="Pfam" id="PF21725">
    <property type="entry name" value="T7SS_signal"/>
    <property type="match status" value="1"/>
</dbReference>
<proteinExistence type="predicted"/>
<feature type="region of interest" description="Disordered" evidence="1">
    <location>
        <begin position="285"/>
        <end position="313"/>
    </location>
</feature>
<feature type="compositionally biased region" description="Basic and acidic residues" evidence="1">
    <location>
        <begin position="303"/>
        <end position="313"/>
    </location>
</feature>
<feature type="region of interest" description="Disordered" evidence="1">
    <location>
        <begin position="123"/>
        <end position="151"/>
    </location>
</feature>
<gene>
    <name evidence="3" type="ORF">BAY60_13245</name>
</gene>
<keyword evidence="4" id="KW-1185">Reference proteome</keyword>
<accession>A0A2V4AZN6</accession>
<sequence length="414" mass="43898">MAELGETEDPAALVEGKPEAIEENARVLRARADRATWAGEGLKSIDTGAWSGEAANAFHDEYSYEPIKWIKAGDALTAAADALDGYAATLRWAQSQAAEAIRLWNEGNAATQQAKQQHEAAVAQATAQNQANAAAGNPTCLSPGPFVDPGEATRQTAREVLNRARQQLTEAGDQAVAILDAEADTAPENKSWGEHALDFGAGMWNSVSTTASAGADLLLAVADPGNPDHAQLTDIASAAWHNITNPVDTAKNLVAWDEWEKGNTGRALGEIGGNILVGGAAGRMLKGGRPADGGHAEPASPNRRPETPEEKTKAVHDAVLTPDGRVPGVEDSKGVYLIPEADLNQLRRQLHDRLGEPTKTIETPKGQLEYWQISDDPKSTVTYRSYSNSGGATIDLNEVQGLDAKRFHISKGEA</sequence>
<organism evidence="3 4">
    <name type="scientific">Prauserella muralis</name>
    <dbReference type="NCBI Taxonomy" id="588067"/>
    <lineage>
        <taxon>Bacteria</taxon>
        <taxon>Bacillati</taxon>
        <taxon>Actinomycetota</taxon>
        <taxon>Actinomycetes</taxon>
        <taxon>Pseudonocardiales</taxon>
        <taxon>Pseudonocardiaceae</taxon>
        <taxon>Prauserella</taxon>
    </lineage>
</organism>
<protein>
    <recommendedName>
        <fullName evidence="2">Putative T7SS secretion signal domain-containing protein</fullName>
    </recommendedName>
</protein>
<dbReference type="EMBL" id="MASW01000002">
    <property type="protein sequence ID" value="PXY27394.1"/>
    <property type="molecule type" value="Genomic_DNA"/>
</dbReference>
<comment type="caution">
    <text evidence="3">The sequence shown here is derived from an EMBL/GenBank/DDBJ whole genome shotgun (WGS) entry which is preliminary data.</text>
</comment>
<reference evidence="3 4" key="1">
    <citation type="submission" date="2016-07" db="EMBL/GenBank/DDBJ databases">
        <title>Draft genome sequence of Prauserella muralis DSM 45305, isolated from a mould-covered wall in an indoor environment.</title>
        <authorList>
            <person name="Ruckert C."/>
            <person name="Albersmeier A."/>
            <person name="Jiang C.-L."/>
            <person name="Jiang Y."/>
            <person name="Kalinowski J."/>
            <person name="Schneider O."/>
            <person name="Winkler A."/>
            <person name="Zotchev S.B."/>
        </authorList>
    </citation>
    <scope>NUCLEOTIDE SEQUENCE [LARGE SCALE GENOMIC DNA]</scope>
    <source>
        <strain evidence="3 4">DSM 45305</strain>
    </source>
</reference>
<dbReference type="OrthoDB" id="5194739at2"/>
<dbReference type="RefSeq" id="WP_112281398.1">
    <property type="nucleotide sequence ID" value="NZ_MASW01000002.1"/>
</dbReference>
<name>A0A2V4AZN6_9PSEU</name>